<protein>
    <submittedName>
        <fullName evidence="2">PDZ domain-containing protein</fullName>
    </submittedName>
</protein>
<dbReference type="Proteomes" id="UP001152797">
    <property type="component" value="Unassembled WGS sequence"/>
</dbReference>
<evidence type="ECO:0000313" key="1">
    <source>
        <dbReference type="EMBL" id="CAI3981052.1"/>
    </source>
</evidence>
<dbReference type="EMBL" id="CAMXCT020000607">
    <property type="protein sequence ID" value="CAL1134427.1"/>
    <property type="molecule type" value="Genomic_DNA"/>
</dbReference>
<reference evidence="1" key="1">
    <citation type="submission" date="2022-10" db="EMBL/GenBank/DDBJ databases">
        <authorList>
            <person name="Chen Y."/>
            <person name="Dougan E. K."/>
            <person name="Chan C."/>
            <person name="Rhodes N."/>
            <person name="Thang M."/>
        </authorList>
    </citation>
    <scope>NUCLEOTIDE SEQUENCE</scope>
</reference>
<gene>
    <name evidence="1" type="ORF">C1SCF055_LOCUS8881</name>
</gene>
<dbReference type="EMBL" id="CAMXCT010000607">
    <property type="protein sequence ID" value="CAI3981052.1"/>
    <property type="molecule type" value="Genomic_DNA"/>
</dbReference>
<dbReference type="AlphaFoldDB" id="A0A9P1FNY6"/>
<reference evidence="2 3" key="2">
    <citation type="submission" date="2024-05" db="EMBL/GenBank/DDBJ databases">
        <authorList>
            <person name="Chen Y."/>
            <person name="Shah S."/>
            <person name="Dougan E. K."/>
            <person name="Thang M."/>
            <person name="Chan C."/>
        </authorList>
    </citation>
    <scope>NUCLEOTIDE SEQUENCE [LARGE SCALE GENOMIC DNA]</scope>
</reference>
<dbReference type="EMBL" id="CAMXCT030000607">
    <property type="protein sequence ID" value="CAL4768364.1"/>
    <property type="molecule type" value="Genomic_DNA"/>
</dbReference>
<keyword evidence="3" id="KW-1185">Reference proteome</keyword>
<organism evidence="1">
    <name type="scientific">Cladocopium goreaui</name>
    <dbReference type="NCBI Taxonomy" id="2562237"/>
    <lineage>
        <taxon>Eukaryota</taxon>
        <taxon>Sar</taxon>
        <taxon>Alveolata</taxon>
        <taxon>Dinophyceae</taxon>
        <taxon>Suessiales</taxon>
        <taxon>Symbiodiniaceae</taxon>
        <taxon>Cladocopium</taxon>
    </lineage>
</organism>
<sequence>MGYTYAAPLKAISKLGGCKAKVFVLLPAWKSNAVWANAACVGHPKNLEALRAAGTDVEVLRASCKCQAKRVQEGGVHELTENGRTLKFTGAAKSLADTSLALSHLRAWHEAIEVTAVPVLVLMAEATIQSVHRIGPWTSQILAVATAAAQRGDALLWLSNPCRAEHQRNAISVEQS</sequence>
<evidence type="ECO:0000313" key="3">
    <source>
        <dbReference type="Proteomes" id="UP001152797"/>
    </source>
</evidence>
<accession>A0A9P1FNY6</accession>
<comment type="caution">
    <text evidence="1">The sequence shown here is derived from an EMBL/GenBank/DDBJ whole genome shotgun (WGS) entry which is preliminary data.</text>
</comment>
<evidence type="ECO:0000313" key="2">
    <source>
        <dbReference type="EMBL" id="CAL4768364.1"/>
    </source>
</evidence>
<proteinExistence type="predicted"/>
<name>A0A9P1FNY6_9DINO</name>